<dbReference type="KEGG" id="schy:GVO57_14080"/>
<keyword evidence="2" id="KW-1185">Reference proteome</keyword>
<sequence>MGELEMSAFNGRVSITFLPRVTKWTKTRNILPESASQIAALMMRSGSLPNTVTVFGEPEMACQVAGGPERIAWFGIQAWGYVGDPDLTAYIEGDAVHEIGRCLHQLYLQVSHPEQVDGEFRMFSCKVRGFFLGSDPAAEGADLDSRDPQHP</sequence>
<geneLocation type="plasmid" evidence="2">
    <name>pc33</name>
</geneLocation>
<keyword evidence="1" id="KW-0614">Plasmid</keyword>
<accession>A0A7Z2NZ07</accession>
<proteinExistence type="predicted"/>
<organism evidence="1 2">
    <name type="scientific">Sphingomonas changnyeongensis</name>
    <dbReference type="NCBI Taxonomy" id="2698679"/>
    <lineage>
        <taxon>Bacteria</taxon>
        <taxon>Pseudomonadati</taxon>
        <taxon>Pseudomonadota</taxon>
        <taxon>Alphaproteobacteria</taxon>
        <taxon>Sphingomonadales</taxon>
        <taxon>Sphingomonadaceae</taxon>
        <taxon>Sphingomonas</taxon>
    </lineage>
</organism>
<name>A0A7Z2NZ07_9SPHN</name>
<reference evidence="1 2" key="1">
    <citation type="submission" date="2020-01" db="EMBL/GenBank/DDBJ databases">
        <title>Sphingomonas sp. C33 whole genome sequece.</title>
        <authorList>
            <person name="Park C."/>
        </authorList>
    </citation>
    <scope>NUCLEOTIDE SEQUENCE [LARGE SCALE GENOMIC DNA]</scope>
    <source>
        <strain evidence="1 2">C33</strain>
        <plasmid evidence="2">pc33</plasmid>
    </source>
</reference>
<dbReference type="RefSeq" id="WP_160594053.1">
    <property type="nucleotide sequence ID" value="NZ_CP047896.1"/>
</dbReference>
<dbReference type="Proteomes" id="UP000464468">
    <property type="component" value="Plasmid pC33"/>
</dbReference>
<dbReference type="EMBL" id="CP047896">
    <property type="protein sequence ID" value="QHL92019.1"/>
    <property type="molecule type" value="Genomic_DNA"/>
</dbReference>
<dbReference type="AlphaFoldDB" id="A0A7Z2NZ07"/>
<protein>
    <submittedName>
        <fullName evidence="1">Uncharacterized protein</fullName>
    </submittedName>
</protein>
<evidence type="ECO:0000313" key="2">
    <source>
        <dbReference type="Proteomes" id="UP000464468"/>
    </source>
</evidence>
<evidence type="ECO:0000313" key="1">
    <source>
        <dbReference type="EMBL" id="QHL92019.1"/>
    </source>
</evidence>
<gene>
    <name evidence="1" type="ORF">GVO57_14080</name>
</gene>